<dbReference type="InterPro" id="IPR027417">
    <property type="entry name" value="P-loop_NTPase"/>
</dbReference>
<sequence>MTRKKGLLICFTGIDGSGKTTIAKRLTESLKEKDLPVVYVYGRLKLFMTKPLTFIGNKLFLRDHNITENYVEYSGKKKNLFSKHKFIQKIYLYIILIDYLLQLLIKIKIPLISGKVIVCDRYIYDTIVTDVAVDMNFSKKQVFSLLDKCFLLIPKPNMTFLVDVHEDVAYSRKDDVADVKYLKDRRSIYLQVARYYNLAIIDGNNKPDEVFAECIERLKNELEL</sequence>
<evidence type="ECO:0000256" key="4">
    <source>
        <dbReference type="ARBA" id="ARBA00022679"/>
    </source>
</evidence>
<dbReference type="Pfam" id="PF01583">
    <property type="entry name" value="APS_kinase"/>
    <property type="match status" value="1"/>
</dbReference>
<dbReference type="InterPro" id="IPR059117">
    <property type="entry name" value="APS_kinase_dom"/>
</dbReference>
<gene>
    <name evidence="14" type="primary">tmk_1</name>
    <name evidence="11" type="synonym">tmk</name>
    <name evidence="14" type="ORF">CHKLHMKO_00045</name>
</gene>
<evidence type="ECO:0000256" key="5">
    <source>
        <dbReference type="ARBA" id="ARBA00022727"/>
    </source>
</evidence>
<proteinExistence type="inferred from homology"/>
<dbReference type="InterPro" id="IPR018094">
    <property type="entry name" value="Thymidylate_kinase"/>
</dbReference>
<keyword evidence="4 11" id="KW-0808">Transferase</keyword>
<keyword evidence="5 11" id="KW-0545">Nucleotide biosynthesis</keyword>
<evidence type="ECO:0000256" key="9">
    <source>
        <dbReference type="ARBA" id="ARBA00029962"/>
    </source>
</evidence>
<dbReference type="GO" id="GO:0005737">
    <property type="term" value="C:cytoplasm"/>
    <property type="evidence" value="ECO:0007669"/>
    <property type="project" value="TreeGrafter"/>
</dbReference>
<feature type="domain" description="Thymidylate kinase-like" evidence="13">
    <location>
        <begin position="89"/>
        <end position="212"/>
    </location>
</feature>
<evidence type="ECO:0000256" key="1">
    <source>
        <dbReference type="ARBA" id="ARBA00009776"/>
    </source>
</evidence>
<evidence type="ECO:0000259" key="12">
    <source>
        <dbReference type="Pfam" id="PF01583"/>
    </source>
</evidence>
<evidence type="ECO:0000256" key="3">
    <source>
        <dbReference type="ARBA" id="ARBA00013355"/>
    </source>
</evidence>
<evidence type="ECO:0000259" key="13">
    <source>
        <dbReference type="Pfam" id="PF02223"/>
    </source>
</evidence>
<dbReference type="PANTHER" id="PTHR10344:SF4">
    <property type="entry name" value="UMP-CMP KINASE 2, MITOCHONDRIAL"/>
    <property type="match status" value="1"/>
</dbReference>
<dbReference type="InterPro" id="IPR039430">
    <property type="entry name" value="Thymidylate_kin-like_dom"/>
</dbReference>
<keyword evidence="7 11" id="KW-0418">Kinase</keyword>
<comment type="similarity">
    <text evidence="1 11">Belongs to the thymidylate kinase family.</text>
</comment>
<keyword evidence="8 11" id="KW-0067">ATP-binding</keyword>
<keyword evidence="6 11" id="KW-0547">Nucleotide-binding</keyword>
<evidence type="ECO:0000256" key="11">
    <source>
        <dbReference type="HAMAP-Rule" id="MF_00165"/>
    </source>
</evidence>
<protein>
    <recommendedName>
        <fullName evidence="3 11">Probable thymidylate kinase</fullName>
        <ecNumber evidence="2 11">2.7.4.9</ecNumber>
    </recommendedName>
    <alternativeName>
        <fullName evidence="9 11">dTMP kinase</fullName>
    </alternativeName>
</protein>
<evidence type="ECO:0000256" key="2">
    <source>
        <dbReference type="ARBA" id="ARBA00012980"/>
    </source>
</evidence>
<dbReference type="GO" id="GO:0005524">
    <property type="term" value="F:ATP binding"/>
    <property type="evidence" value="ECO:0007669"/>
    <property type="project" value="UniProtKB-UniRule"/>
</dbReference>
<evidence type="ECO:0000256" key="10">
    <source>
        <dbReference type="ARBA" id="ARBA00048743"/>
    </source>
</evidence>
<dbReference type="AlphaFoldDB" id="A0A811T3Z9"/>
<reference evidence="14" key="1">
    <citation type="submission" date="2020-10" db="EMBL/GenBank/DDBJ databases">
        <authorList>
            <person name="Hahn C.J."/>
            <person name="Laso-Perez R."/>
            <person name="Vulcano F."/>
            <person name="Vaziourakis K.-M."/>
            <person name="Stokke R."/>
            <person name="Steen I.H."/>
            <person name="Teske A."/>
            <person name="Boetius A."/>
            <person name="Liebeke M."/>
            <person name="Amann R."/>
            <person name="Knittel K."/>
        </authorList>
    </citation>
    <scope>NUCLEOTIDE SEQUENCE</scope>
    <source>
        <strain evidence="14">Gfbio:e3339647-f889-4370-9287-4fb5cb688e4c:AG392O15_GoMArc1</strain>
    </source>
</reference>
<dbReference type="EC" id="2.7.4.9" evidence="2 11"/>
<dbReference type="PANTHER" id="PTHR10344">
    <property type="entry name" value="THYMIDYLATE KINASE"/>
    <property type="match status" value="1"/>
</dbReference>
<accession>A0A811T3Z9</accession>
<dbReference type="GO" id="GO:0006233">
    <property type="term" value="P:dTDP biosynthetic process"/>
    <property type="evidence" value="ECO:0007669"/>
    <property type="project" value="InterPro"/>
</dbReference>
<dbReference type="Pfam" id="PF02223">
    <property type="entry name" value="Thymidylate_kin"/>
    <property type="match status" value="1"/>
</dbReference>
<evidence type="ECO:0000256" key="7">
    <source>
        <dbReference type="ARBA" id="ARBA00022777"/>
    </source>
</evidence>
<dbReference type="GO" id="GO:0006235">
    <property type="term" value="P:dTTP biosynthetic process"/>
    <property type="evidence" value="ECO:0007669"/>
    <property type="project" value="UniProtKB-UniRule"/>
</dbReference>
<evidence type="ECO:0000313" key="15">
    <source>
        <dbReference type="Proteomes" id="UP000610373"/>
    </source>
</evidence>
<name>A0A811T3Z9_9EURY</name>
<organism evidence="14 15">
    <name type="scientific">Candidatus Argoarchaeum ethanivorans</name>
    <dbReference type="NCBI Taxonomy" id="2608793"/>
    <lineage>
        <taxon>Archaea</taxon>
        <taxon>Methanobacteriati</taxon>
        <taxon>Methanobacteriota</taxon>
        <taxon>Stenosarchaea group</taxon>
        <taxon>Methanomicrobia</taxon>
        <taxon>Methanosarcinales</taxon>
        <taxon>Methanosarcinales incertae sedis</taxon>
        <taxon>GOM Arc I cluster</taxon>
        <taxon>Candidatus Argoarchaeum</taxon>
    </lineage>
</organism>
<dbReference type="Gene3D" id="3.40.50.300">
    <property type="entry name" value="P-loop containing nucleotide triphosphate hydrolases"/>
    <property type="match status" value="1"/>
</dbReference>
<comment type="catalytic activity">
    <reaction evidence="10 11">
        <text>dTMP + ATP = dTDP + ADP</text>
        <dbReference type="Rhea" id="RHEA:13517"/>
        <dbReference type="ChEBI" id="CHEBI:30616"/>
        <dbReference type="ChEBI" id="CHEBI:58369"/>
        <dbReference type="ChEBI" id="CHEBI:63528"/>
        <dbReference type="ChEBI" id="CHEBI:456216"/>
        <dbReference type="EC" id="2.7.4.9"/>
    </reaction>
</comment>
<dbReference type="SUPFAM" id="SSF52540">
    <property type="entry name" value="P-loop containing nucleoside triphosphate hydrolases"/>
    <property type="match status" value="1"/>
</dbReference>
<feature type="binding site" evidence="11">
    <location>
        <begin position="13"/>
        <end position="20"/>
    </location>
    <ligand>
        <name>ATP</name>
        <dbReference type="ChEBI" id="CHEBI:30616"/>
    </ligand>
</feature>
<dbReference type="EMBL" id="CAJHIO010000002">
    <property type="protein sequence ID" value="CAD6491081.1"/>
    <property type="molecule type" value="Genomic_DNA"/>
</dbReference>
<dbReference type="Proteomes" id="UP000610373">
    <property type="component" value="Unassembled WGS sequence"/>
</dbReference>
<comment type="caution">
    <text evidence="14">The sequence shown here is derived from an EMBL/GenBank/DDBJ whole genome shotgun (WGS) entry which is preliminary data.</text>
</comment>
<dbReference type="GO" id="GO:0004798">
    <property type="term" value="F:dTMP kinase activity"/>
    <property type="evidence" value="ECO:0007669"/>
    <property type="project" value="UniProtKB-UniRule"/>
</dbReference>
<feature type="domain" description="APS kinase" evidence="12">
    <location>
        <begin position="5"/>
        <end position="42"/>
    </location>
</feature>
<evidence type="ECO:0000256" key="8">
    <source>
        <dbReference type="ARBA" id="ARBA00022840"/>
    </source>
</evidence>
<evidence type="ECO:0000256" key="6">
    <source>
        <dbReference type="ARBA" id="ARBA00022741"/>
    </source>
</evidence>
<evidence type="ECO:0000313" key="14">
    <source>
        <dbReference type="EMBL" id="CAD6491081.1"/>
    </source>
</evidence>
<dbReference type="HAMAP" id="MF_00165">
    <property type="entry name" value="Thymidylate_kinase"/>
    <property type="match status" value="1"/>
</dbReference>
<dbReference type="GO" id="GO:0006227">
    <property type="term" value="P:dUDP biosynthetic process"/>
    <property type="evidence" value="ECO:0007669"/>
    <property type="project" value="TreeGrafter"/>
</dbReference>